<dbReference type="Pfam" id="PF05677">
    <property type="entry name" value="DUF818"/>
    <property type="match status" value="1"/>
</dbReference>
<dbReference type="EMBL" id="DAKRPA010000001">
    <property type="protein sequence ID" value="DBA05262.1"/>
    <property type="molecule type" value="Genomic_DNA"/>
</dbReference>
<organism evidence="3 4">
    <name type="scientific">Lagenidium giganteum</name>
    <dbReference type="NCBI Taxonomy" id="4803"/>
    <lineage>
        <taxon>Eukaryota</taxon>
        <taxon>Sar</taxon>
        <taxon>Stramenopiles</taxon>
        <taxon>Oomycota</taxon>
        <taxon>Peronosporomycetes</taxon>
        <taxon>Pythiales</taxon>
        <taxon>Pythiaceae</taxon>
    </lineage>
</organism>
<reference evidence="3" key="2">
    <citation type="journal article" date="2023" name="Microbiol Resour">
        <title>Decontamination and Annotation of the Draft Genome Sequence of the Oomycete Lagenidium giganteum ARSEF 373.</title>
        <authorList>
            <person name="Morgan W.R."/>
            <person name="Tartar A."/>
        </authorList>
    </citation>
    <scope>NUCLEOTIDE SEQUENCE</scope>
    <source>
        <strain evidence="3">ARSEF 373</strain>
    </source>
</reference>
<feature type="region of interest" description="Disordered" evidence="1">
    <location>
        <begin position="483"/>
        <end position="508"/>
    </location>
</feature>
<dbReference type="InterPro" id="IPR008536">
    <property type="entry name" value="DUF818"/>
</dbReference>
<protein>
    <recommendedName>
        <fullName evidence="5">AB hydrolase-1 domain-containing protein</fullName>
    </recommendedName>
</protein>
<dbReference type="SUPFAM" id="SSF53474">
    <property type="entry name" value="alpha/beta-Hydrolases"/>
    <property type="match status" value="1"/>
</dbReference>
<dbReference type="Proteomes" id="UP001146120">
    <property type="component" value="Unassembled WGS sequence"/>
</dbReference>
<reference evidence="3" key="1">
    <citation type="submission" date="2022-11" db="EMBL/GenBank/DDBJ databases">
        <authorList>
            <person name="Morgan W.R."/>
            <person name="Tartar A."/>
        </authorList>
    </citation>
    <scope>NUCLEOTIDE SEQUENCE</scope>
    <source>
        <strain evidence="3">ARSEF 373</strain>
    </source>
</reference>
<feature type="transmembrane region" description="Helical" evidence="2">
    <location>
        <begin position="50"/>
        <end position="72"/>
    </location>
</feature>
<keyword evidence="2" id="KW-0812">Transmembrane</keyword>
<dbReference type="PANTHER" id="PTHR12277:SF81">
    <property type="entry name" value="PROTEIN ABHD13"/>
    <property type="match status" value="1"/>
</dbReference>
<keyword evidence="4" id="KW-1185">Reference proteome</keyword>
<evidence type="ECO:0000313" key="4">
    <source>
        <dbReference type="Proteomes" id="UP001146120"/>
    </source>
</evidence>
<dbReference type="Gene3D" id="3.40.50.1820">
    <property type="entry name" value="alpha/beta hydrolase"/>
    <property type="match status" value="1"/>
</dbReference>
<evidence type="ECO:0000313" key="3">
    <source>
        <dbReference type="EMBL" id="DBA05262.1"/>
    </source>
</evidence>
<keyword evidence="2" id="KW-0472">Membrane</keyword>
<keyword evidence="2" id="KW-1133">Transmembrane helix</keyword>
<name>A0AAV2ZLS3_9STRA</name>
<dbReference type="AlphaFoldDB" id="A0AAV2ZLS3"/>
<gene>
    <name evidence="3" type="ORF">N0F65_007424</name>
</gene>
<evidence type="ECO:0000256" key="2">
    <source>
        <dbReference type="SAM" id="Phobius"/>
    </source>
</evidence>
<feature type="transmembrane region" description="Helical" evidence="2">
    <location>
        <begin position="20"/>
        <end position="43"/>
    </location>
</feature>
<dbReference type="InterPro" id="IPR029058">
    <property type="entry name" value="AB_hydrolase_fold"/>
</dbReference>
<dbReference type="PANTHER" id="PTHR12277">
    <property type="entry name" value="ALPHA/BETA HYDROLASE DOMAIN-CONTAINING PROTEIN"/>
    <property type="match status" value="1"/>
</dbReference>
<evidence type="ECO:0000256" key="1">
    <source>
        <dbReference type="SAM" id="MobiDB-lite"/>
    </source>
</evidence>
<sequence>MNAAPVVRGNTLAHQLWLPWRLIALNPMITALVFLVVNALFISIGAVVRWIANLITGPGLLLLILLSVVYGLRRVALILSYPGQLELVVRDGEANYARLTRRRLTMFIEATHELVAAVTETGHMANQRMQFLQAWQSFTFSMESVVMPLLQALQDVEREHHLGPNGAVILAVLREFAAFEMKSFSPACTDLKNCCFKEFEAKRQQLFGSGNELIPALHSKLGRVREILDYIDSPAGEARDVQWVVSQLFQSRAKKVEMVTNLDLMRADLAARFHGEQVWINGHANHQVDAMFIPAKTGFSTDKPVMLLCNPNGCLYEFHHLQMDWIRFYTHLNCHVMLFNYRGYGRTKGEPSANLHNLDALAIVNYLRDQRGLKQIGVHGESIGGIVATYLANHCKDISVLVADRTFASLPALAQRLVGGWAGRAVSLLTGWNTDNVTNYLGASCPKLLCSDPCDEIIMDGASLKSGVALRVELGDENCDLPQMDAAQGGPGVATRVPGKGKPRRYSESEIHPQLGAPLTEELVQRFSEAILSIGRRALRYTEQRDRGVHDDEMHISVTVEDDEQQSMLSGDAVGFPQELLAIVWMQLACLDGYCGQCLLQAAENGGHEKIRAWTASLLLWGGIVAAEKRGQRTLTPFERQGIRITPLTILQVQRTLRLQVDRHPAAKFDYDIGFLVSMVDYLVDALQQRWLVLDGTKAAGTEDTSVTRSTSSNAKIGELLALHCGHNHNFLESEREELVVFLHRAGFIKGSESPKSAQRSAVRT</sequence>
<evidence type="ECO:0008006" key="5">
    <source>
        <dbReference type="Google" id="ProtNLM"/>
    </source>
</evidence>
<comment type="caution">
    <text evidence="3">The sequence shown here is derived from an EMBL/GenBank/DDBJ whole genome shotgun (WGS) entry which is preliminary data.</text>
</comment>
<accession>A0AAV2ZLS3</accession>
<proteinExistence type="predicted"/>